<sequence>MIVMLCHPVSWGRATNVAVAIRDAARALLLPAAREFFPVDTDVAQITPDAARRVPDQAMADDRTLPRSCAAQHAKSAPPSILRENLQADLPKRRGRLDPARGQNKFGRF</sequence>
<feature type="compositionally biased region" description="Basic and acidic residues" evidence="1">
    <location>
        <begin position="90"/>
        <end position="99"/>
    </location>
</feature>
<reference evidence="2 3" key="1">
    <citation type="submission" date="2020-08" db="EMBL/GenBank/DDBJ databases">
        <title>Genomic Encyclopedia of Type Strains, Phase IV (KMG-IV): sequencing the most valuable type-strain genomes for metagenomic binning, comparative biology and taxonomic classification.</title>
        <authorList>
            <person name="Goeker M."/>
        </authorList>
    </citation>
    <scope>NUCLEOTIDE SEQUENCE [LARGE SCALE GENOMIC DNA]</scope>
    <source>
        <strain evidence="2 3">DSM 12706</strain>
    </source>
</reference>
<dbReference type="RefSeq" id="WP_184258190.1">
    <property type="nucleotide sequence ID" value="NZ_JACHIH010000015.1"/>
</dbReference>
<gene>
    <name evidence="2" type="ORF">HNR60_002664</name>
</gene>
<dbReference type="Proteomes" id="UP000542353">
    <property type="component" value="Unassembled WGS sequence"/>
</dbReference>
<dbReference type="EMBL" id="JACHIH010000015">
    <property type="protein sequence ID" value="MBB5047907.1"/>
    <property type="molecule type" value="Genomic_DNA"/>
</dbReference>
<keyword evidence="3" id="KW-1185">Reference proteome</keyword>
<name>A0A7W7Z5J6_9BRAD</name>
<accession>A0A7W7Z5J6</accession>
<organism evidence="2 3">
    <name type="scientific">Rhodopseudomonas rhenobacensis</name>
    <dbReference type="NCBI Taxonomy" id="87461"/>
    <lineage>
        <taxon>Bacteria</taxon>
        <taxon>Pseudomonadati</taxon>
        <taxon>Pseudomonadota</taxon>
        <taxon>Alphaproteobacteria</taxon>
        <taxon>Hyphomicrobiales</taxon>
        <taxon>Nitrobacteraceae</taxon>
        <taxon>Rhodopseudomonas</taxon>
    </lineage>
</organism>
<comment type="caution">
    <text evidence="2">The sequence shown here is derived from an EMBL/GenBank/DDBJ whole genome shotgun (WGS) entry which is preliminary data.</text>
</comment>
<evidence type="ECO:0000313" key="3">
    <source>
        <dbReference type="Proteomes" id="UP000542353"/>
    </source>
</evidence>
<evidence type="ECO:0000313" key="2">
    <source>
        <dbReference type="EMBL" id="MBB5047907.1"/>
    </source>
</evidence>
<evidence type="ECO:0000256" key="1">
    <source>
        <dbReference type="SAM" id="MobiDB-lite"/>
    </source>
</evidence>
<protein>
    <submittedName>
        <fullName evidence="2">Uncharacterized protein</fullName>
    </submittedName>
</protein>
<dbReference type="AlphaFoldDB" id="A0A7W7Z5J6"/>
<proteinExistence type="predicted"/>
<feature type="region of interest" description="Disordered" evidence="1">
    <location>
        <begin position="69"/>
        <end position="109"/>
    </location>
</feature>